<evidence type="ECO:0000259" key="2">
    <source>
        <dbReference type="Pfam" id="PF20275"/>
    </source>
</evidence>
<name>A0A344PK44_9RHOB</name>
<evidence type="ECO:0000256" key="1">
    <source>
        <dbReference type="SAM" id="MobiDB-lite"/>
    </source>
</evidence>
<protein>
    <recommendedName>
        <fullName evidence="2">ABC-three component systems C-terminal domain-containing protein</fullName>
    </recommendedName>
</protein>
<dbReference type="EMBL" id="CP030918">
    <property type="protein sequence ID" value="AXC49749.1"/>
    <property type="molecule type" value="Genomic_DNA"/>
</dbReference>
<organism evidence="3 4">
    <name type="scientific">Paracoccus suum</name>
    <dbReference type="NCBI Taxonomy" id="2259340"/>
    <lineage>
        <taxon>Bacteria</taxon>
        <taxon>Pseudomonadati</taxon>
        <taxon>Pseudomonadota</taxon>
        <taxon>Alphaproteobacteria</taxon>
        <taxon>Rhodobacterales</taxon>
        <taxon>Paracoccaceae</taxon>
        <taxon>Paracoccus</taxon>
    </lineage>
</organism>
<dbReference type="AlphaFoldDB" id="A0A344PK44"/>
<feature type="region of interest" description="Disordered" evidence="1">
    <location>
        <begin position="180"/>
        <end position="199"/>
    </location>
</feature>
<feature type="compositionally biased region" description="Pro residues" evidence="1">
    <location>
        <begin position="186"/>
        <end position="196"/>
    </location>
</feature>
<evidence type="ECO:0000313" key="4">
    <source>
        <dbReference type="Proteomes" id="UP000252023"/>
    </source>
</evidence>
<dbReference type="InterPro" id="IPR046919">
    <property type="entry name" value="ABC-3C_CTD10"/>
</dbReference>
<dbReference type="Pfam" id="PF20275">
    <property type="entry name" value="CTD10"/>
    <property type="match status" value="1"/>
</dbReference>
<reference evidence="4" key="1">
    <citation type="submission" date="2018-07" db="EMBL/GenBank/DDBJ databases">
        <title>Genome sequencing of Paracoccus sp. SC2-6.</title>
        <authorList>
            <person name="Heo J."/>
            <person name="Kim S.-J."/>
            <person name="Kwon S.-W."/>
        </authorList>
    </citation>
    <scope>NUCLEOTIDE SEQUENCE [LARGE SCALE GENOMIC DNA]</scope>
    <source>
        <strain evidence="4">SC2-6</strain>
    </source>
</reference>
<dbReference type="Proteomes" id="UP000252023">
    <property type="component" value="Chromosome"/>
</dbReference>
<keyword evidence="4" id="KW-1185">Reference proteome</keyword>
<feature type="domain" description="ABC-three component systems C-terminal" evidence="2">
    <location>
        <begin position="170"/>
        <end position="294"/>
    </location>
</feature>
<sequence>MDELQRSIYVDRFRLAFHTKKGTAFQDWFVLLAGHALGADFEEVRPYGPYGDLKCDGRRISSGSVFQCYAPDAMKEADLIAKVDEDFHGARAHWNGNMLEWVFVHNDGRGLPPNAVQHIDGLRQAHAPLLITTWSEPELLDLTMMLDLAALQALFGPAASIAIVDRLVMSDLVPIIEALQRQEPNPSDPPLTPPSPEKLEKNALSEESGLFLRIGRRKSALVDTFFQKIPRPDLGERIAEAFRLRYAELKALDLPADTIFKHLQDYAGFNGEPKRQGAALAVLAYFFDSCDIFEDPTIISVEAS</sequence>
<accession>A0A344PK44</accession>
<gene>
    <name evidence="3" type="ORF">DRW48_08655</name>
</gene>
<dbReference type="OrthoDB" id="596297at2"/>
<evidence type="ECO:0000313" key="3">
    <source>
        <dbReference type="EMBL" id="AXC49749.1"/>
    </source>
</evidence>
<proteinExistence type="predicted"/>
<dbReference type="KEGG" id="pars:DRW48_08655"/>
<dbReference type="RefSeq" id="WP_114076053.1">
    <property type="nucleotide sequence ID" value="NZ_CP030918.1"/>
</dbReference>